<proteinExistence type="predicted"/>
<reference evidence="4" key="1">
    <citation type="submission" date="2016-10" db="EMBL/GenBank/DDBJ databases">
        <authorList>
            <person name="Varghese N."/>
            <person name="Submissions S."/>
        </authorList>
    </citation>
    <scope>NUCLEOTIDE SEQUENCE [LARGE SCALE GENOMIC DNA]</scope>
    <source>
        <strain evidence="4">CGMCC 1.12041</strain>
    </source>
</reference>
<dbReference type="GO" id="GO:0016788">
    <property type="term" value="F:hydrolase activity, acting on ester bonds"/>
    <property type="evidence" value="ECO:0007669"/>
    <property type="project" value="InterPro"/>
</dbReference>
<evidence type="ECO:0000259" key="2">
    <source>
        <dbReference type="Pfam" id="PF07819"/>
    </source>
</evidence>
<dbReference type="Pfam" id="PF07819">
    <property type="entry name" value="PGAP1"/>
    <property type="match status" value="1"/>
</dbReference>
<dbReference type="InterPro" id="IPR029058">
    <property type="entry name" value="AB_hydrolase_fold"/>
</dbReference>
<dbReference type="InterPro" id="IPR012908">
    <property type="entry name" value="PGAP1-ab_dom-like"/>
</dbReference>
<dbReference type="STRING" id="1164594.SAMN05216204_13217"/>
<dbReference type="Proteomes" id="UP000198639">
    <property type="component" value="Unassembled WGS sequence"/>
</dbReference>
<organism evidence="3 4">
    <name type="scientific">Massilia yuzhufengensis</name>
    <dbReference type="NCBI Taxonomy" id="1164594"/>
    <lineage>
        <taxon>Bacteria</taxon>
        <taxon>Pseudomonadati</taxon>
        <taxon>Pseudomonadota</taxon>
        <taxon>Betaproteobacteria</taxon>
        <taxon>Burkholderiales</taxon>
        <taxon>Oxalobacteraceae</taxon>
        <taxon>Telluria group</taxon>
        <taxon>Massilia</taxon>
    </lineage>
</organism>
<evidence type="ECO:0000256" key="1">
    <source>
        <dbReference type="SAM" id="MobiDB-lite"/>
    </source>
</evidence>
<evidence type="ECO:0000313" key="4">
    <source>
        <dbReference type="Proteomes" id="UP000198639"/>
    </source>
</evidence>
<feature type="domain" description="GPI inositol-deacylase PGAP1-like alpha/beta" evidence="2">
    <location>
        <begin position="234"/>
        <end position="287"/>
    </location>
</feature>
<dbReference type="SUPFAM" id="SSF53474">
    <property type="entry name" value="alpha/beta-Hydrolases"/>
    <property type="match status" value="2"/>
</dbReference>
<dbReference type="OrthoDB" id="9814331at2"/>
<name>A0A1I1U607_9BURK</name>
<dbReference type="RefSeq" id="WP_091876464.1">
    <property type="nucleotide sequence ID" value="NZ_FOLD01000032.1"/>
</dbReference>
<feature type="region of interest" description="Disordered" evidence="1">
    <location>
        <begin position="518"/>
        <end position="538"/>
    </location>
</feature>
<protein>
    <submittedName>
        <fullName evidence="3">PGAP1-like protein</fullName>
    </submittedName>
</protein>
<keyword evidence="4" id="KW-1185">Reference proteome</keyword>
<dbReference type="AlphaFoldDB" id="A0A1I1U607"/>
<accession>A0A1I1U607</accession>
<dbReference type="EMBL" id="FOLD01000032">
    <property type="protein sequence ID" value="SFD66301.1"/>
    <property type="molecule type" value="Genomic_DNA"/>
</dbReference>
<gene>
    <name evidence="3" type="ORF">SAMN05216204_13217</name>
</gene>
<dbReference type="Gene3D" id="3.40.50.1820">
    <property type="entry name" value="alpha/beta hydrolase"/>
    <property type="match status" value="1"/>
</dbReference>
<sequence length="577" mass="64486">MGEPTRPLPPLVPLANGGWEVNSFLSSAEYTIRGLGLMPPNTIVPVIVVPGIMGTNLRAKRKPILGKQQDERNAILSPGAAAWRPPNGNQDGARAALKWDKISPRDRQKLFNPATLEVDDSGTVVLPDTEDGYVLTEAEVRQRGWGEVHADSYGILLHALQTRLNQTFGSDDQTKRRFVQPHWKQVMSFEATRWGVREFAALTEAQLEKHATQYYPVYAVGYNWLEDCDTSSRHLEKRIREIMDSWRKSKRRCEKVILITHSMGGFVARACAKRIPEKIAGVIHGVMPALGAPAAYRRIACGTESSSPSNEGFEHLSALGIAKILGATPDKTTPVLATAPGALELLPNHLYPGPWLHVRVAKVRNPQHVSNRDARMNSQSGDIATDYLKLPSQIAPNPYDLYRDTRCWYRLIDLKLADPARRFREPTDLTRAIRAAIDTAERFHRTLGDYYHPNTYVFYGDDQNKRSYGQMRWLARQWGGSPIALTTSNIAAGELVGRPSGWNRRVLVEGRVELQFEPEPQDTRGDGTVPKQSGAGPSGRVKQIFATQGFDHQGSYNNDDMLMLTLRLIVKIVQEMS</sequence>
<evidence type="ECO:0000313" key="3">
    <source>
        <dbReference type="EMBL" id="SFD66301.1"/>
    </source>
</evidence>